<dbReference type="GO" id="GO:0007165">
    <property type="term" value="P:signal transduction"/>
    <property type="evidence" value="ECO:0007669"/>
    <property type="project" value="InterPro"/>
</dbReference>
<dbReference type="InterPro" id="IPR003660">
    <property type="entry name" value="HAMP_dom"/>
</dbReference>
<dbReference type="Pfam" id="PF17152">
    <property type="entry name" value="CHASE8"/>
    <property type="match status" value="1"/>
</dbReference>
<dbReference type="InterPro" id="IPR052163">
    <property type="entry name" value="DGC-Regulatory_Protein"/>
</dbReference>
<comment type="cofactor">
    <cofactor evidence="1">
        <name>Mg(2+)</name>
        <dbReference type="ChEBI" id="CHEBI:18420"/>
    </cofactor>
</comment>
<feature type="domain" description="PAS" evidence="3">
    <location>
        <begin position="354"/>
        <end position="399"/>
    </location>
</feature>
<dbReference type="Proteomes" id="UP000273252">
    <property type="component" value="Unassembled WGS sequence"/>
</dbReference>
<sequence length="647" mass="72577">MKKLFNSLPVRRKLQLIGMVTMLLGIVLSTTIIIRGNAEFAKVYVVDGLNTQANIIADNSAMALHFEDAKTGSEILMALQASPLVRAAKLIDNEQKVFADYRGYAIDTSYQQLTIDVVLDGDKLGSLVLFYDLSPFHNQLWRQAFQGTLIGLLVLMLAMLAQRRLLKHIADPIAALSQLVSNVGRSQNYSLRSKIQRSDELGKLATGLDTMLERIERYHLDEQLRAANKLSESESRYNTLVESVPVGVLQFDENGNCNFANRMLWQVIRRPIGEYQQLQLAQLACKSYQDAVTNMLTQTLNGQVMEPLEFCMQDGDSSIWLALDMNPLYTADDQINGAVGTILDITERKRHEIDLRLAASVFEASNDAIVITNAEGLIVSTNQAFSRITQYSELDALGKKPSILASSNTPHGLYQEMWLELKNHGRWNGELINRRKDGELYYAWLSIAAVKNQANEIINYVGISRDITDVKQENERIQYLAHYDGLTGLPNRTLFYDRANIEIARARRDTTSFALMFIDLDRFKWVNDTLGHSVGDALLIEVANRLSEVTRANDTVSRFGGDEFVLLITNVTSEKAYKVAVTLLEHLSGEAWCLGHSVTITPSIGISMWSSGIDDIDTLVKQADDAMYHAKRAGRNCIRYFQTELSA</sequence>
<protein>
    <submittedName>
        <fullName evidence="7">Diguanylate cyclase</fullName>
    </submittedName>
</protein>
<dbReference type="SMART" id="SM00304">
    <property type="entry name" value="HAMP"/>
    <property type="match status" value="1"/>
</dbReference>
<keyword evidence="2" id="KW-1133">Transmembrane helix</keyword>
<dbReference type="PANTHER" id="PTHR46663:SF3">
    <property type="entry name" value="SLL0267 PROTEIN"/>
    <property type="match status" value="1"/>
</dbReference>
<dbReference type="Gene3D" id="3.30.70.270">
    <property type="match status" value="1"/>
</dbReference>
<evidence type="ECO:0000259" key="3">
    <source>
        <dbReference type="PROSITE" id="PS50112"/>
    </source>
</evidence>
<name>A0A3A6Q9C3_9VIBR</name>
<feature type="transmembrane region" description="Helical" evidence="2">
    <location>
        <begin position="16"/>
        <end position="34"/>
    </location>
</feature>
<dbReference type="Gene3D" id="3.30.450.20">
    <property type="entry name" value="PAS domain"/>
    <property type="match status" value="2"/>
</dbReference>
<evidence type="ECO:0000259" key="4">
    <source>
        <dbReference type="PROSITE" id="PS50113"/>
    </source>
</evidence>
<dbReference type="AlphaFoldDB" id="A0A3A6Q9C3"/>
<evidence type="ECO:0000256" key="1">
    <source>
        <dbReference type="ARBA" id="ARBA00001946"/>
    </source>
</evidence>
<dbReference type="InterPro" id="IPR033417">
    <property type="entry name" value="CHASE8"/>
</dbReference>
<keyword evidence="2" id="KW-0472">Membrane</keyword>
<organism evidence="7 8">
    <name type="scientific">Vibrio sinensis</name>
    <dbReference type="NCBI Taxonomy" id="2302434"/>
    <lineage>
        <taxon>Bacteria</taxon>
        <taxon>Pseudomonadati</taxon>
        <taxon>Pseudomonadota</taxon>
        <taxon>Gammaproteobacteria</taxon>
        <taxon>Vibrionales</taxon>
        <taxon>Vibrionaceae</taxon>
        <taxon>Vibrio</taxon>
    </lineage>
</organism>
<dbReference type="Pfam" id="PF08448">
    <property type="entry name" value="PAS_4"/>
    <property type="match status" value="1"/>
</dbReference>
<dbReference type="SMART" id="SM00086">
    <property type="entry name" value="PAC"/>
    <property type="match status" value="2"/>
</dbReference>
<evidence type="ECO:0000259" key="5">
    <source>
        <dbReference type="PROSITE" id="PS50885"/>
    </source>
</evidence>
<proteinExistence type="predicted"/>
<dbReference type="SUPFAM" id="SSF55785">
    <property type="entry name" value="PYP-like sensor domain (PAS domain)"/>
    <property type="match status" value="2"/>
</dbReference>
<evidence type="ECO:0000313" key="7">
    <source>
        <dbReference type="EMBL" id="RJX68426.1"/>
    </source>
</evidence>
<feature type="domain" description="PAC" evidence="4">
    <location>
        <begin position="298"/>
        <end position="357"/>
    </location>
</feature>
<dbReference type="InterPro" id="IPR000160">
    <property type="entry name" value="GGDEF_dom"/>
</dbReference>
<dbReference type="InterPro" id="IPR035965">
    <property type="entry name" value="PAS-like_dom_sf"/>
</dbReference>
<dbReference type="PROSITE" id="PS50885">
    <property type="entry name" value="HAMP"/>
    <property type="match status" value="1"/>
</dbReference>
<dbReference type="InterPro" id="IPR043128">
    <property type="entry name" value="Rev_trsase/Diguanyl_cyclase"/>
</dbReference>
<dbReference type="SMART" id="SM00267">
    <property type="entry name" value="GGDEF"/>
    <property type="match status" value="1"/>
</dbReference>
<dbReference type="GO" id="GO:0016020">
    <property type="term" value="C:membrane"/>
    <property type="evidence" value="ECO:0007669"/>
    <property type="project" value="InterPro"/>
</dbReference>
<keyword evidence="2" id="KW-0812">Transmembrane</keyword>
<dbReference type="FunFam" id="3.30.70.270:FF:000001">
    <property type="entry name" value="Diguanylate cyclase domain protein"/>
    <property type="match status" value="1"/>
</dbReference>
<dbReference type="EMBL" id="QVMU01000020">
    <property type="protein sequence ID" value="RJX68426.1"/>
    <property type="molecule type" value="Genomic_DNA"/>
</dbReference>
<dbReference type="OrthoDB" id="9812260at2"/>
<feature type="domain" description="HAMP" evidence="5">
    <location>
        <begin position="167"/>
        <end position="220"/>
    </location>
</feature>
<accession>A0A3A6Q9C3</accession>
<keyword evidence="8" id="KW-1185">Reference proteome</keyword>
<dbReference type="InterPro" id="IPR000014">
    <property type="entry name" value="PAS"/>
</dbReference>
<dbReference type="Pfam" id="PF00990">
    <property type="entry name" value="GGDEF"/>
    <property type="match status" value="1"/>
</dbReference>
<dbReference type="CDD" id="cd01949">
    <property type="entry name" value="GGDEF"/>
    <property type="match status" value="1"/>
</dbReference>
<dbReference type="NCBIfam" id="TIGR00254">
    <property type="entry name" value="GGDEF"/>
    <property type="match status" value="1"/>
</dbReference>
<evidence type="ECO:0000259" key="6">
    <source>
        <dbReference type="PROSITE" id="PS50887"/>
    </source>
</evidence>
<feature type="domain" description="PAC" evidence="4">
    <location>
        <begin position="427"/>
        <end position="479"/>
    </location>
</feature>
<comment type="caution">
    <text evidence="7">The sequence shown here is derived from an EMBL/GenBank/DDBJ whole genome shotgun (WGS) entry which is preliminary data.</text>
</comment>
<dbReference type="Gene3D" id="6.10.340.10">
    <property type="match status" value="1"/>
</dbReference>
<dbReference type="NCBIfam" id="TIGR00229">
    <property type="entry name" value="sensory_box"/>
    <property type="match status" value="2"/>
</dbReference>
<reference evidence="7 8" key="1">
    <citation type="submission" date="2018-08" db="EMBL/GenBank/DDBJ databases">
        <title>Vibrio isolated from the Eastern China Marginal Seas.</title>
        <authorList>
            <person name="Li Y."/>
        </authorList>
    </citation>
    <scope>NUCLEOTIDE SEQUENCE [LARGE SCALE GENOMIC DNA]</scope>
    <source>
        <strain evidence="7 8">BEI233</strain>
    </source>
</reference>
<dbReference type="PANTHER" id="PTHR46663">
    <property type="entry name" value="DIGUANYLATE CYCLASE DGCT-RELATED"/>
    <property type="match status" value="1"/>
</dbReference>
<dbReference type="CDD" id="cd00130">
    <property type="entry name" value="PAS"/>
    <property type="match status" value="2"/>
</dbReference>
<dbReference type="PROSITE" id="PS50113">
    <property type="entry name" value="PAC"/>
    <property type="match status" value="2"/>
</dbReference>
<gene>
    <name evidence="7" type="ORF">DZ860_17165</name>
</gene>
<dbReference type="CDD" id="cd06225">
    <property type="entry name" value="HAMP"/>
    <property type="match status" value="1"/>
</dbReference>
<dbReference type="SUPFAM" id="SSF55073">
    <property type="entry name" value="Nucleotide cyclase"/>
    <property type="match status" value="1"/>
</dbReference>
<dbReference type="PROSITE" id="PS50112">
    <property type="entry name" value="PAS"/>
    <property type="match status" value="1"/>
</dbReference>
<dbReference type="PROSITE" id="PS50887">
    <property type="entry name" value="GGDEF"/>
    <property type="match status" value="1"/>
</dbReference>
<dbReference type="Pfam" id="PF13426">
    <property type="entry name" value="PAS_9"/>
    <property type="match status" value="1"/>
</dbReference>
<dbReference type="RefSeq" id="WP_120033760.1">
    <property type="nucleotide sequence ID" value="NZ_QVMU01000020.1"/>
</dbReference>
<dbReference type="Pfam" id="PF00672">
    <property type="entry name" value="HAMP"/>
    <property type="match status" value="1"/>
</dbReference>
<dbReference type="InterPro" id="IPR001610">
    <property type="entry name" value="PAC"/>
</dbReference>
<evidence type="ECO:0000313" key="8">
    <source>
        <dbReference type="Proteomes" id="UP000273252"/>
    </source>
</evidence>
<dbReference type="SMART" id="SM00091">
    <property type="entry name" value="PAS"/>
    <property type="match status" value="2"/>
</dbReference>
<feature type="domain" description="GGDEF" evidence="6">
    <location>
        <begin position="511"/>
        <end position="643"/>
    </location>
</feature>
<dbReference type="GO" id="GO:0003824">
    <property type="term" value="F:catalytic activity"/>
    <property type="evidence" value="ECO:0007669"/>
    <property type="project" value="UniProtKB-ARBA"/>
</dbReference>
<evidence type="ECO:0000256" key="2">
    <source>
        <dbReference type="SAM" id="Phobius"/>
    </source>
</evidence>
<dbReference type="InterPro" id="IPR000700">
    <property type="entry name" value="PAS-assoc_C"/>
</dbReference>
<feature type="transmembrane region" description="Helical" evidence="2">
    <location>
        <begin position="140"/>
        <end position="161"/>
    </location>
</feature>
<dbReference type="InterPro" id="IPR029787">
    <property type="entry name" value="Nucleotide_cyclase"/>
</dbReference>
<dbReference type="InterPro" id="IPR013656">
    <property type="entry name" value="PAS_4"/>
</dbReference>